<dbReference type="Proteomes" id="UP000318943">
    <property type="component" value="Unassembled WGS sequence"/>
</dbReference>
<organism evidence="2 3">
    <name type="scientific">Cupriavidus campinensis</name>
    <dbReference type="NCBI Taxonomy" id="151783"/>
    <lineage>
        <taxon>Bacteria</taxon>
        <taxon>Pseudomonadati</taxon>
        <taxon>Pseudomonadota</taxon>
        <taxon>Betaproteobacteria</taxon>
        <taxon>Burkholderiales</taxon>
        <taxon>Burkholderiaceae</taxon>
        <taxon>Cupriavidus</taxon>
    </lineage>
</organism>
<reference evidence="2 3" key="1">
    <citation type="submission" date="2019-05" db="EMBL/GenBank/DDBJ databases">
        <title>Whole genome sequence analysis of Cupriavidus campinensis S14E4C strain.</title>
        <authorList>
            <person name="Abbaszade G."/>
            <person name="Szabo A."/>
            <person name="Toumi M."/>
            <person name="Toth E."/>
        </authorList>
    </citation>
    <scope>NUCLEOTIDE SEQUENCE [LARGE SCALE GENOMIC DNA]</scope>
    <source>
        <strain evidence="2 3">S14E4C</strain>
    </source>
</reference>
<feature type="domain" description="Tlde1" evidence="1">
    <location>
        <begin position="23"/>
        <end position="140"/>
    </location>
</feature>
<dbReference type="InterPro" id="IPR021225">
    <property type="entry name" value="Tlde1_dom"/>
</dbReference>
<keyword evidence="3" id="KW-1185">Reference proteome</keyword>
<evidence type="ECO:0000313" key="3">
    <source>
        <dbReference type="Proteomes" id="UP000318943"/>
    </source>
</evidence>
<dbReference type="RefSeq" id="WP_144201990.1">
    <property type="nucleotide sequence ID" value="NZ_VCIZ01000019.1"/>
</dbReference>
<protein>
    <submittedName>
        <fullName evidence="2">DUF2778 domain-containing protein</fullName>
    </submittedName>
</protein>
<comment type="caution">
    <text evidence="2">The sequence shown here is derived from an EMBL/GenBank/DDBJ whole genome shotgun (WGS) entry which is preliminary data.</text>
</comment>
<name>A0ABY3EGX2_9BURK</name>
<proteinExistence type="predicted"/>
<dbReference type="Pfam" id="PF10908">
    <property type="entry name" value="Tlde1_dom"/>
    <property type="match status" value="1"/>
</dbReference>
<evidence type="ECO:0000313" key="2">
    <source>
        <dbReference type="EMBL" id="TSP09953.1"/>
    </source>
</evidence>
<evidence type="ECO:0000259" key="1">
    <source>
        <dbReference type="Pfam" id="PF10908"/>
    </source>
</evidence>
<dbReference type="EMBL" id="VCIZ01000019">
    <property type="protein sequence ID" value="TSP09953.1"/>
    <property type="molecule type" value="Genomic_DNA"/>
</dbReference>
<sequence>MLECTFELNGKAMSALRCGALAFPAFSGLATHVNRPEFMCTLDSGPIPRGTYFIIDRQSGGLIGPIRDAWSGKGDWFALYAIDRKIDDYTYCNAVKRGNFRLHPKGDLGISKGCITIDNRMDFHRLRGLLKGQKLSPIPGTKHLAYGKVVVK</sequence>
<accession>A0ABY3EGX2</accession>
<gene>
    <name evidence="2" type="ORF">FGG12_24730</name>
</gene>